<organism evidence="3 4">
    <name type="scientific">Triparma columacea</name>
    <dbReference type="NCBI Taxonomy" id="722753"/>
    <lineage>
        <taxon>Eukaryota</taxon>
        <taxon>Sar</taxon>
        <taxon>Stramenopiles</taxon>
        <taxon>Ochrophyta</taxon>
        <taxon>Bolidophyceae</taxon>
        <taxon>Parmales</taxon>
        <taxon>Triparmaceae</taxon>
        <taxon>Triparma</taxon>
    </lineage>
</organism>
<keyword evidence="4" id="KW-1185">Reference proteome</keyword>
<accession>A0A9W7G848</accession>
<reference evidence="4" key="1">
    <citation type="journal article" date="2023" name="Commun. Biol.">
        <title>Genome analysis of Parmales, the sister group of diatoms, reveals the evolutionary specialization of diatoms from phago-mixotrophs to photoautotrophs.</title>
        <authorList>
            <person name="Ban H."/>
            <person name="Sato S."/>
            <person name="Yoshikawa S."/>
            <person name="Yamada K."/>
            <person name="Nakamura Y."/>
            <person name="Ichinomiya M."/>
            <person name="Sato N."/>
            <person name="Blanc-Mathieu R."/>
            <person name="Endo H."/>
            <person name="Kuwata A."/>
            <person name="Ogata H."/>
        </authorList>
    </citation>
    <scope>NUCLEOTIDE SEQUENCE [LARGE SCALE GENOMIC DNA]</scope>
</reference>
<dbReference type="AlphaFoldDB" id="A0A9W7G848"/>
<proteinExistence type="predicted"/>
<feature type="chain" id="PRO_5040839013" evidence="2">
    <location>
        <begin position="24"/>
        <end position="248"/>
    </location>
</feature>
<feature type="compositionally biased region" description="Basic and acidic residues" evidence="1">
    <location>
        <begin position="208"/>
        <end position="226"/>
    </location>
</feature>
<feature type="compositionally biased region" description="Basic residues" evidence="1">
    <location>
        <begin position="227"/>
        <end position="238"/>
    </location>
</feature>
<protein>
    <submittedName>
        <fullName evidence="3">Uncharacterized protein</fullName>
    </submittedName>
</protein>
<keyword evidence="2" id="KW-0732">Signal</keyword>
<evidence type="ECO:0000256" key="1">
    <source>
        <dbReference type="SAM" id="MobiDB-lite"/>
    </source>
</evidence>
<evidence type="ECO:0000256" key="2">
    <source>
        <dbReference type="SAM" id="SignalP"/>
    </source>
</evidence>
<sequence>MSSIRSLLTLYAFFAVCIPTSKSLQFPTAPQFLPSTYTPTGKPSSSSANLNAFLTFLQETLLTPGSSNEPVGESDFISAGRSLMAITRFQEIPSPTSSSLSAVCFEEISLLHNAGVSDTGCLMVLPELDLGVELDDWFKINVAVPLDSLGVSDAFTVTTYSDGNVEGPKSPHQAIRIIHRLTDAPIMGGGDNNMTPEDVDRKVDEMYERAERQVKEKRRIEREKKDRKEKKKGILKNRKGGDGFGGKF</sequence>
<comment type="caution">
    <text evidence="3">The sequence shown here is derived from an EMBL/GenBank/DDBJ whole genome shotgun (WGS) entry which is preliminary data.</text>
</comment>
<name>A0A9W7G848_9STRA</name>
<dbReference type="Proteomes" id="UP001165065">
    <property type="component" value="Unassembled WGS sequence"/>
</dbReference>
<feature type="region of interest" description="Disordered" evidence="1">
    <location>
        <begin position="208"/>
        <end position="248"/>
    </location>
</feature>
<evidence type="ECO:0000313" key="3">
    <source>
        <dbReference type="EMBL" id="GMI36754.1"/>
    </source>
</evidence>
<dbReference type="EMBL" id="BRYA01000068">
    <property type="protein sequence ID" value="GMI36754.1"/>
    <property type="molecule type" value="Genomic_DNA"/>
</dbReference>
<evidence type="ECO:0000313" key="4">
    <source>
        <dbReference type="Proteomes" id="UP001165065"/>
    </source>
</evidence>
<feature type="signal peptide" evidence="2">
    <location>
        <begin position="1"/>
        <end position="23"/>
    </location>
</feature>
<dbReference type="OrthoDB" id="10431701at2759"/>
<gene>
    <name evidence="3" type="ORF">TrCOL_g6278</name>
</gene>